<dbReference type="PROSITE" id="PS51384">
    <property type="entry name" value="FAD_FR"/>
    <property type="match status" value="1"/>
</dbReference>
<dbReference type="NCBIfam" id="NF009805">
    <property type="entry name" value="PRK13289.1"/>
    <property type="match status" value="1"/>
</dbReference>
<dbReference type="InterPro" id="IPR009050">
    <property type="entry name" value="Globin-like_sf"/>
</dbReference>
<dbReference type="RefSeq" id="WP_067426610.1">
    <property type="nucleotide sequence ID" value="NZ_LZEX01000045.1"/>
</dbReference>
<keyword evidence="20" id="KW-0223">Dioxygenase</keyword>
<evidence type="ECO:0000256" key="12">
    <source>
        <dbReference type="ARBA" id="ARBA00023004"/>
    </source>
</evidence>
<feature type="active site" description="Charge relay system" evidence="17">
    <location>
        <position position="95"/>
    </location>
</feature>
<comment type="caution">
    <text evidence="20">The sequence shown here is derived from an EMBL/GenBank/DDBJ whole genome shotgun (WGS) entry which is preliminary data.</text>
</comment>
<evidence type="ECO:0000256" key="4">
    <source>
        <dbReference type="ARBA" id="ARBA00022575"/>
    </source>
</evidence>
<evidence type="ECO:0000256" key="8">
    <source>
        <dbReference type="ARBA" id="ARBA00022723"/>
    </source>
</evidence>
<dbReference type="GO" id="GO:0046872">
    <property type="term" value="F:metal ion binding"/>
    <property type="evidence" value="ECO:0007669"/>
    <property type="project" value="UniProtKB-KW"/>
</dbReference>
<organism evidence="20 21">
    <name type="scientific">Morganella psychrotolerans</name>
    <dbReference type="NCBI Taxonomy" id="368603"/>
    <lineage>
        <taxon>Bacteria</taxon>
        <taxon>Pseudomonadati</taxon>
        <taxon>Pseudomonadota</taxon>
        <taxon>Gammaproteobacteria</taxon>
        <taxon>Enterobacterales</taxon>
        <taxon>Morganellaceae</taxon>
        <taxon>Morganella</taxon>
    </lineage>
</organism>
<evidence type="ECO:0000259" key="19">
    <source>
        <dbReference type="PROSITE" id="PS51384"/>
    </source>
</evidence>
<feature type="site" description="Influences the redox potential of the prosthetic heme and FAD groups" evidence="17">
    <location>
        <position position="385"/>
    </location>
</feature>
<dbReference type="InterPro" id="IPR001709">
    <property type="entry name" value="Flavoprot_Pyr_Nucl_cyt_Rdtase"/>
</dbReference>
<dbReference type="AlphaFoldDB" id="A0A1B8H0F3"/>
<evidence type="ECO:0000313" key="20">
    <source>
        <dbReference type="EMBL" id="OBU02533.1"/>
    </source>
</evidence>
<evidence type="ECO:0000256" key="11">
    <source>
        <dbReference type="ARBA" id="ARBA00023002"/>
    </source>
</evidence>
<sequence>MPDAQTIAIVKSTAPLIAATGPKLTAHFYDRMFHQHPELKDIFTMSHQQSGAQREALFNAICAYAMNIDNPGVLSAAIEKIANKHVSLLIKPEHYPIVGENLLATIEELLNPGEEVLAAWGKAYAVLADIFIQHEAGLYKEKAVSAGGWEGLRDFRVTRKLAQSEFITSFELTPVDAQPVADFRPGQYISLYINDPSLEDQEIRQYSLTQAPNGKTYRIAVKREDNGMISGWLHANIEEGDIVKLTPPCGDFFLNAGKETPVVLISAGVGLTPMMAMLQTLSEQQHAGDVTWLHAADHGGVHAFAEDVDAFGAALPVFSRTVWYREPRAGEPYPHLTGLMDLNPQKNALLSKTRHYYLCGPVVFMQYVAGQLTAMGVNTDQIHYECFGPHKIL</sequence>
<dbReference type="GO" id="GO:0009636">
    <property type="term" value="P:response to toxic substance"/>
    <property type="evidence" value="ECO:0007669"/>
    <property type="project" value="UniProtKB-KW"/>
</dbReference>
<feature type="domain" description="FAD-binding FR-type" evidence="19">
    <location>
        <begin position="150"/>
        <end position="255"/>
    </location>
</feature>
<dbReference type="Proteomes" id="UP000092247">
    <property type="component" value="Unassembled WGS sequence"/>
</dbReference>
<feature type="region of interest" description="Reductase" evidence="17">
    <location>
        <begin position="147"/>
        <end position="393"/>
    </location>
</feature>
<dbReference type="STRING" id="368603.AYY16_01775"/>
<comment type="function">
    <text evidence="14 17">Is involved in NO detoxification in an aerobic process, termed nitric oxide dioxygenase (NOD) reaction that utilizes O(2) and NAD(P)H to convert NO to nitrate, which protects the bacterium from various noxious nitrogen compounds. Therefore, plays a central role in the inducible response to nitrosative stress.</text>
</comment>
<dbReference type="FunFam" id="1.10.490.10:FF:000003">
    <property type="entry name" value="Flavohemoprotein"/>
    <property type="match status" value="1"/>
</dbReference>
<dbReference type="GO" id="GO:0071949">
    <property type="term" value="F:FAD binding"/>
    <property type="evidence" value="ECO:0007669"/>
    <property type="project" value="InterPro"/>
</dbReference>
<evidence type="ECO:0000256" key="14">
    <source>
        <dbReference type="ARBA" id="ARBA00025094"/>
    </source>
</evidence>
<dbReference type="InterPro" id="IPR012292">
    <property type="entry name" value="Globin/Proto"/>
</dbReference>
<evidence type="ECO:0000256" key="10">
    <source>
        <dbReference type="ARBA" id="ARBA00022857"/>
    </source>
</evidence>
<comment type="catalytic activity">
    <reaction evidence="16 17">
        <text>2 nitric oxide + NADPH + 2 O2 = 2 nitrate + NADP(+) + H(+)</text>
        <dbReference type="Rhea" id="RHEA:19465"/>
        <dbReference type="ChEBI" id="CHEBI:15378"/>
        <dbReference type="ChEBI" id="CHEBI:15379"/>
        <dbReference type="ChEBI" id="CHEBI:16480"/>
        <dbReference type="ChEBI" id="CHEBI:17632"/>
        <dbReference type="ChEBI" id="CHEBI:57783"/>
        <dbReference type="ChEBI" id="CHEBI:58349"/>
        <dbReference type="EC" id="1.14.12.17"/>
    </reaction>
</comment>
<comment type="cofactor">
    <cofactor evidence="17">
        <name>FAD</name>
        <dbReference type="ChEBI" id="CHEBI:57692"/>
    </cofactor>
    <text evidence="17">Binds 1 FAD per subunit.</text>
</comment>
<feature type="binding site" evidence="17">
    <location>
        <begin position="386"/>
        <end position="389"/>
    </location>
    <ligand>
        <name>FAD</name>
        <dbReference type="ChEBI" id="CHEBI:57692"/>
    </ligand>
</feature>
<dbReference type="PROSITE" id="PS01033">
    <property type="entry name" value="GLOBIN"/>
    <property type="match status" value="1"/>
</dbReference>
<dbReference type="InterPro" id="IPR017938">
    <property type="entry name" value="Riboflavin_synthase-like_b-brl"/>
</dbReference>
<dbReference type="PRINTS" id="PR00371">
    <property type="entry name" value="FPNCR"/>
</dbReference>
<dbReference type="Pfam" id="PF00970">
    <property type="entry name" value="FAD_binding_6"/>
    <property type="match status" value="1"/>
</dbReference>
<evidence type="ECO:0000256" key="2">
    <source>
        <dbReference type="ARBA" id="ARBA00008414"/>
    </source>
</evidence>
<feature type="binding site" evidence="17">
    <location>
        <begin position="268"/>
        <end position="273"/>
    </location>
    <ligand>
        <name>NADP(+)</name>
        <dbReference type="ChEBI" id="CHEBI:58349"/>
    </ligand>
</feature>
<dbReference type="Gene3D" id="2.40.30.10">
    <property type="entry name" value="Translation factors"/>
    <property type="match status" value="1"/>
</dbReference>
<reference evidence="20 21" key="1">
    <citation type="submission" date="2016-06" db="EMBL/GenBank/DDBJ databases">
        <authorList>
            <person name="Kjaerup R.B."/>
            <person name="Dalgaard T.S."/>
            <person name="Juul-Madsen H.R."/>
        </authorList>
    </citation>
    <scope>NUCLEOTIDE SEQUENCE [LARGE SCALE GENOMIC DNA]</scope>
    <source>
        <strain evidence="20 21">GCSL-Mp3</strain>
    </source>
</reference>
<evidence type="ECO:0000256" key="7">
    <source>
        <dbReference type="ARBA" id="ARBA00022630"/>
    </source>
</evidence>
<dbReference type="EC" id="1.14.12.17" evidence="17"/>
<keyword evidence="7 17" id="KW-0285">Flavoprotein</keyword>
<dbReference type="Gene3D" id="1.10.490.10">
    <property type="entry name" value="Globins"/>
    <property type="match status" value="1"/>
</dbReference>
<evidence type="ECO:0000256" key="1">
    <source>
        <dbReference type="ARBA" id="ARBA00006401"/>
    </source>
</evidence>
<keyword evidence="3 17" id="KW-0813">Transport</keyword>
<dbReference type="FunFam" id="2.40.30.10:FF:000034">
    <property type="entry name" value="Flavohemoprotein"/>
    <property type="match status" value="1"/>
</dbReference>
<dbReference type="GO" id="GO:0020037">
    <property type="term" value="F:heme binding"/>
    <property type="evidence" value="ECO:0007669"/>
    <property type="project" value="InterPro"/>
</dbReference>
<comment type="domain">
    <text evidence="17">Consists of two distinct domains; an N-terminal heme-containing oxygen-binding domain and a C-terminal reductase domain with binding sites for FAD and NAD(P)H.</text>
</comment>
<dbReference type="InterPro" id="IPR023950">
    <property type="entry name" value="Hmp"/>
</dbReference>
<dbReference type="GO" id="GO:0005344">
    <property type="term" value="F:oxygen carrier activity"/>
    <property type="evidence" value="ECO:0007669"/>
    <property type="project" value="UniProtKB-UniRule"/>
</dbReference>
<dbReference type="Gene3D" id="3.40.50.80">
    <property type="entry name" value="Nucleotide-binding domain of ferredoxin-NADP reductase (FNR) module"/>
    <property type="match status" value="1"/>
</dbReference>
<evidence type="ECO:0000256" key="9">
    <source>
        <dbReference type="ARBA" id="ARBA00022827"/>
    </source>
</evidence>
<dbReference type="InterPro" id="IPR039261">
    <property type="entry name" value="FNR_nucleotide-bd"/>
</dbReference>
<keyword evidence="8 17" id="KW-0479">Metal-binding</keyword>
<feature type="binding site" description="proximal binding residue" evidence="17">
    <location>
        <position position="85"/>
    </location>
    <ligand>
        <name>heme b</name>
        <dbReference type="ChEBI" id="CHEBI:60344"/>
    </ligand>
    <ligandPart>
        <name>Fe</name>
        <dbReference type="ChEBI" id="CHEBI:18248"/>
    </ligandPart>
</feature>
<keyword evidence="10 17" id="KW-0521">NADP</keyword>
<evidence type="ECO:0000256" key="15">
    <source>
        <dbReference type="ARBA" id="ARBA00048649"/>
    </source>
</evidence>
<dbReference type="FunFam" id="3.40.50.80:FF:000010">
    <property type="entry name" value="Flavohemoprotein"/>
    <property type="match status" value="1"/>
</dbReference>
<proteinExistence type="inferred from homology"/>
<evidence type="ECO:0000256" key="6">
    <source>
        <dbReference type="ARBA" id="ARBA00022621"/>
    </source>
</evidence>
<dbReference type="SUPFAM" id="SSF63380">
    <property type="entry name" value="Riboflavin synthase domain-like"/>
    <property type="match status" value="1"/>
</dbReference>
<dbReference type="CDD" id="cd06184">
    <property type="entry name" value="flavohem_like_fad_nad_binding"/>
    <property type="match status" value="1"/>
</dbReference>
<dbReference type="Pfam" id="PF00042">
    <property type="entry name" value="Globin"/>
    <property type="match status" value="1"/>
</dbReference>
<keyword evidence="12 17" id="KW-0408">Iron</keyword>
<keyword evidence="5 17" id="KW-0349">Heme</keyword>
<dbReference type="InterPro" id="IPR008333">
    <property type="entry name" value="Cbr1-like_FAD-bd_dom"/>
</dbReference>
<dbReference type="SUPFAM" id="SSF46458">
    <property type="entry name" value="Globin-like"/>
    <property type="match status" value="1"/>
</dbReference>
<evidence type="ECO:0000256" key="17">
    <source>
        <dbReference type="HAMAP-Rule" id="MF_01252"/>
    </source>
</evidence>
<name>A0A1B8H0F3_9GAMM</name>
<gene>
    <name evidence="17" type="primary">hmp</name>
    <name evidence="20" type="ORF">AYY17_12845</name>
</gene>
<dbReference type="InterPro" id="IPR017927">
    <property type="entry name" value="FAD-bd_FR_type"/>
</dbReference>
<dbReference type="Pfam" id="PF00175">
    <property type="entry name" value="NAD_binding_1"/>
    <property type="match status" value="1"/>
</dbReference>
<evidence type="ECO:0000256" key="13">
    <source>
        <dbReference type="ARBA" id="ARBA00023027"/>
    </source>
</evidence>
<protein>
    <recommendedName>
        <fullName evidence="17">Flavohemoprotein</fullName>
    </recommendedName>
    <alternativeName>
        <fullName evidence="17">Flavohemoglobin</fullName>
    </alternativeName>
    <alternativeName>
        <fullName evidence="17">Hemoglobin-like protein</fullName>
    </alternativeName>
    <alternativeName>
        <fullName evidence="17">Nitric oxide dioxygenase</fullName>
        <shortName evidence="17">NO oxygenase</shortName>
        <shortName evidence="17">NOD</shortName>
        <ecNumber evidence="17">1.14.12.17</ecNumber>
    </alternativeName>
</protein>
<dbReference type="SUPFAM" id="SSF52343">
    <property type="entry name" value="Ferredoxin reductase-like, C-terminal NADP-linked domain"/>
    <property type="match status" value="1"/>
</dbReference>
<evidence type="ECO:0000259" key="18">
    <source>
        <dbReference type="PROSITE" id="PS01033"/>
    </source>
</evidence>
<comment type="similarity">
    <text evidence="2 17">Belongs to the globin family. Two-domain flavohemoproteins subfamily.</text>
</comment>
<feature type="site" description="Influences the redox potential of the prosthetic heme and FAD groups" evidence="17">
    <location>
        <position position="84"/>
    </location>
</feature>
<feature type="domain" description="Globin" evidence="18">
    <location>
        <begin position="1"/>
        <end position="136"/>
    </location>
</feature>
<keyword evidence="13 17" id="KW-0520">NAD</keyword>
<keyword evidence="6 17" id="KW-0561">Oxygen transport</keyword>
<comment type="catalytic activity">
    <reaction evidence="15 17">
        <text>2 nitric oxide + NADH + 2 O2 = 2 nitrate + NAD(+) + H(+)</text>
        <dbReference type="Rhea" id="RHEA:19469"/>
        <dbReference type="ChEBI" id="CHEBI:15378"/>
        <dbReference type="ChEBI" id="CHEBI:15379"/>
        <dbReference type="ChEBI" id="CHEBI:16480"/>
        <dbReference type="ChEBI" id="CHEBI:17632"/>
        <dbReference type="ChEBI" id="CHEBI:57540"/>
        <dbReference type="ChEBI" id="CHEBI:57945"/>
        <dbReference type="EC" id="1.14.12.17"/>
    </reaction>
</comment>
<dbReference type="EMBL" id="LZEX01000045">
    <property type="protein sequence ID" value="OBU02533.1"/>
    <property type="molecule type" value="Genomic_DNA"/>
</dbReference>
<dbReference type="GO" id="GO:0019825">
    <property type="term" value="F:oxygen binding"/>
    <property type="evidence" value="ECO:0007669"/>
    <property type="project" value="InterPro"/>
</dbReference>
<keyword evidence="4 17" id="KW-0216">Detoxification</keyword>
<dbReference type="PRINTS" id="PR00410">
    <property type="entry name" value="PHEHYDRXLASE"/>
</dbReference>
<dbReference type="GO" id="GO:0008941">
    <property type="term" value="F:nitric oxide dioxygenase NAD(P)H activity"/>
    <property type="evidence" value="ECO:0007669"/>
    <property type="project" value="UniProtKB-UniRule"/>
</dbReference>
<dbReference type="GO" id="GO:0071500">
    <property type="term" value="P:cellular response to nitrosative stress"/>
    <property type="evidence" value="ECO:0007669"/>
    <property type="project" value="TreeGrafter"/>
</dbReference>
<dbReference type="HAMAP" id="MF_01252">
    <property type="entry name" value="Hmp"/>
    <property type="match status" value="1"/>
</dbReference>
<feature type="site" description="Involved in heme-bound ligand stabilization and O-O bond activation" evidence="17">
    <location>
        <position position="29"/>
    </location>
</feature>
<keyword evidence="9 17" id="KW-0274">FAD</keyword>
<dbReference type="PANTHER" id="PTHR43396:SF3">
    <property type="entry name" value="FLAVOHEMOPROTEIN"/>
    <property type="match status" value="1"/>
</dbReference>
<dbReference type="InterPro" id="IPR000971">
    <property type="entry name" value="Globin"/>
</dbReference>
<dbReference type="GO" id="GO:0046210">
    <property type="term" value="P:nitric oxide catabolic process"/>
    <property type="evidence" value="ECO:0007669"/>
    <property type="project" value="TreeGrafter"/>
</dbReference>
<evidence type="ECO:0000256" key="5">
    <source>
        <dbReference type="ARBA" id="ARBA00022617"/>
    </source>
</evidence>
<keyword evidence="11 17" id="KW-0560">Oxidoreductase</keyword>
<dbReference type="PANTHER" id="PTHR43396">
    <property type="entry name" value="FLAVOHEMOPROTEIN"/>
    <property type="match status" value="1"/>
</dbReference>
<dbReference type="InterPro" id="IPR001433">
    <property type="entry name" value="OxRdtase_FAD/NAD-bd"/>
</dbReference>
<evidence type="ECO:0000256" key="16">
    <source>
        <dbReference type="ARBA" id="ARBA00049433"/>
    </source>
</evidence>
<evidence type="ECO:0000313" key="21">
    <source>
        <dbReference type="Proteomes" id="UP000092247"/>
    </source>
</evidence>
<accession>A0A1B8H0F3</accession>
<feature type="active site" description="Charge relay system" evidence="17">
    <location>
        <position position="135"/>
    </location>
</feature>
<feature type="binding site" evidence="17">
    <location>
        <begin position="204"/>
        <end position="207"/>
    </location>
    <ligand>
        <name>FAD</name>
        <dbReference type="ChEBI" id="CHEBI:57692"/>
    </ligand>
</feature>
<evidence type="ECO:0000256" key="3">
    <source>
        <dbReference type="ARBA" id="ARBA00022448"/>
    </source>
</evidence>
<comment type="cofactor">
    <cofactor evidence="17">
        <name>heme b</name>
        <dbReference type="ChEBI" id="CHEBI:60344"/>
    </cofactor>
    <text evidence="17">Binds 1 heme b (iron(II)-protoporphyrin IX) group per subunit.</text>
</comment>
<feature type="binding site" evidence="17">
    <location>
        <position position="188"/>
    </location>
    <ligand>
        <name>FAD</name>
        <dbReference type="ChEBI" id="CHEBI:57692"/>
    </ligand>
</feature>
<comment type="similarity">
    <text evidence="1 17">In the C-terminal section; belongs to the flavoprotein pyridine nucleotide cytochrome reductase family.</text>
</comment>